<keyword evidence="3" id="KW-1003">Cell membrane</keyword>
<dbReference type="OrthoDB" id="9815445at2"/>
<dbReference type="GO" id="GO:0005886">
    <property type="term" value="C:plasma membrane"/>
    <property type="evidence" value="ECO:0007669"/>
    <property type="project" value="UniProtKB-SubCell"/>
</dbReference>
<keyword evidence="2 7" id="KW-0813">Transport</keyword>
<dbReference type="PANTHER" id="PTHR43744">
    <property type="entry name" value="ABC TRANSPORTER PERMEASE PROTEIN MG189-RELATED-RELATED"/>
    <property type="match status" value="1"/>
</dbReference>
<feature type="transmembrane region" description="Helical" evidence="7">
    <location>
        <begin position="12"/>
        <end position="35"/>
    </location>
</feature>
<keyword evidence="4 7" id="KW-0812">Transmembrane</keyword>
<comment type="caution">
    <text evidence="9">The sequence shown here is derived from an EMBL/GenBank/DDBJ whole genome shotgun (WGS) entry which is preliminary data.</text>
</comment>
<keyword evidence="5 7" id="KW-1133">Transmembrane helix</keyword>
<dbReference type="EMBL" id="SRMF01000002">
    <property type="protein sequence ID" value="TGG94235.1"/>
    <property type="molecule type" value="Genomic_DNA"/>
</dbReference>
<evidence type="ECO:0000256" key="5">
    <source>
        <dbReference type="ARBA" id="ARBA00022989"/>
    </source>
</evidence>
<dbReference type="Proteomes" id="UP000297475">
    <property type="component" value="Unassembled WGS sequence"/>
</dbReference>
<protein>
    <submittedName>
        <fullName evidence="9">Carbohydrate ABC transporter permease</fullName>
    </submittedName>
</protein>
<reference evidence="9 10" key="1">
    <citation type="submission" date="2019-04" db="EMBL/GenBank/DDBJ databases">
        <title>Natronospirillum operosus gen. nov., sp. nov., a haloalkaliphilic satellite isolated from decaying biomass of laboratory culture of cyanobacterium Geitlerinema sp. and proposal of Natronospirillaceae fam. nov. and Saccharospirillaceae fam. nov.</title>
        <authorList>
            <person name="Kevbrin V."/>
            <person name="Boltyanskaya Y."/>
            <person name="Koziaeva V."/>
            <person name="Grouzdev D.S."/>
            <person name="Park M."/>
            <person name="Cho J."/>
        </authorList>
    </citation>
    <scope>NUCLEOTIDE SEQUENCE [LARGE SCALE GENOMIC DNA]</scope>
    <source>
        <strain evidence="9 10">G-116</strain>
    </source>
</reference>
<evidence type="ECO:0000256" key="1">
    <source>
        <dbReference type="ARBA" id="ARBA00004651"/>
    </source>
</evidence>
<gene>
    <name evidence="9" type="ORF">E4656_08705</name>
</gene>
<feature type="transmembrane region" description="Helical" evidence="7">
    <location>
        <begin position="142"/>
        <end position="165"/>
    </location>
</feature>
<comment type="subcellular location">
    <subcellularLocation>
        <location evidence="1 7">Cell membrane</location>
        <topology evidence="1 7">Multi-pass membrane protein</topology>
    </subcellularLocation>
</comment>
<dbReference type="InterPro" id="IPR000515">
    <property type="entry name" value="MetI-like"/>
</dbReference>
<feature type="transmembrane region" description="Helical" evidence="7">
    <location>
        <begin position="244"/>
        <end position="265"/>
    </location>
</feature>
<evidence type="ECO:0000256" key="4">
    <source>
        <dbReference type="ARBA" id="ARBA00022692"/>
    </source>
</evidence>
<dbReference type="InterPro" id="IPR035906">
    <property type="entry name" value="MetI-like_sf"/>
</dbReference>
<dbReference type="PROSITE" id="PS50928">
    <property type="entry name" value="ABC_TM1"/>
    <property type="match status" value="1"/>
</dbReference>
<dbReference type="CDD" id="cd06261">
    <property type="entry name" value="TM_PBP2"/>
    <property type="match status" value="1"/>
</dbReference>
<proteinExistence type="inferred from homology"/>
<evidence type="ECO:0000313" key="10">
    <source>
        <dbReference type="Proteomes" id="UP000297475"/>
    </source>
</evidence>
<evidence type="ECO:0000313" key="9">
    <source>
        <dbReference type="EMBL" id="TGG94235.1"/>
    </source>
</evidence>
<dbReference type="Gene3D" id="1.10.3720.10">
    <property type="entry name" value="MetI-like"/>
    <property type="match status" value="1"/>
</dbReference>
<evidence type="ECO:0000256" key="2">
    <source>
        <dbReference type="ARBA" id="ARBA00022448"/>
    </source>
</evidence>
<comment type="similarity">
    <text evidence="7">Belongs to the binding-protein-dependent transport system permease family.</text>
</comment>
<keyword evidence="10" id="KW-1185">Reference proteome</keyword>
<evidence type="ECO:0000259" key="8">
    <source>
        <dbReference type="PROSITE" id="PS50928"/>
    </source>
</evidence>
<feature type="transmembrane region" description="Helical" evidence="7">
    <location>
        <begin position="109"/>
        <end position="130"/>
    </location>
</feature>
<evidence type="ECO:0000256" key="3">
    <source>
        <dbReference type="ARBA" id="ARBA00022475"/>
    </source>
</evidence>
<feature type="transmembrane region" description="Helical" evidence="7">
    <location>
        <begin position="186"/>
        <end position="211"/>
    </location>
</feature>
<keyword evidence="6 7" id="KW-0472">Membrane</keyword>
<dbReference type="PANTHER" id="PTHR43744:SF12">
    <property type="entry name" value="ABC TRANSPORTER PERMEASE PROTEIN MG189-RELATED"/>
    <property type="match status" value="1"/>
</dbReference>
<feature type="domain" description="ABC transmembrane type-1" evidence="8">
    <location>
        <begin position="74"/>
        <end position="265"/>
    </location>
</feature>
<dbReference type="SUPFAM" id="SSF161098">
    <property type="entry name" value="MetI-like"/>
    <property type="match status" value="1"/>
</dbReference>
<dbReference type="RefSeq" id="WP_135482802.1">
    <property type="nucleotide sequence ID" value="NZ_SRMF01000002.1"/>
</dbReference>
<feature type="transmembrane region" description="Helical" evidence="7">
    <location>
        <begin position="73"/>
        <end position="97"/>
    </location>
</feature>
<sequence>MDKIFRLSHREQLVVQVILLAWATVVLLPFGAAILNSLKPNVGQVFREPFGFPDPVTWSNYLDAWTSANFGTYFLNSAIIAVSCVVLVVFCATTTAFVLSRMPFRGSTFIFMCFMLGVIIPIRLTLAPLFVIVRELSLLDSLLGVILVQSASMMPVSVFILVSFMRGISKELEEAARMDGALPFRIYWSIMLPLVKPAVATVALLTFVLSWNEYFLPLIFLQSSENFPLTLGIRQFNQQYSVQWHMMFAGIIIMMVPTIVAFLLASRQFISGLTQGALKE</sequence>
<accession>A0A4Z0WCM2</accession>
<evidence type="ECO:0000256" key="6">
    <source>
        <dbReference type="ARBA" id="ARBA00023136"/>
    </source>
</evidence>
<organism evidence="9 10">
    <name type="scientific">Natronospirillum operosum</name>
    <dbReference type="NCBI Taxonomy" id="2759953"/>
    <lineage>
        <taxon>Bacteria</taxon>
        <taxon>Pseudomonadati</taxon>
        <taxon>Pseudomonadota</taxon>
        <taxon>Gammaproteobacteria</taxon>
        <taxon>Oceanospirillales</taxon>
        <taxon>Natronospirillaceae</taxon>
        <taxon>Natronospirillum</taxon>
    </lineage>
</organism>
<dbReference type="Pfam" id="PF00528">
    <property type="entry name" value="BPD_transp_1"/>
    <property type="match status" value="1"/>
</dbReference>
<name>A0A4Z0WCM2_9GAMM</name>
<evidence type="ECO:0000256" key="7">
    <source>
        <dbReference type="RuleBase" id="RU363032"/>
    </source>
</evidence>
<dbReference type="AlphaFoldDB" id="A0A4Z0WCM2"/>
<dbReference type="GO" id="GO:0055085">
    <property type="term" value="P:transmembrane transport"/>
    <property type="evidence" value="ECO:0007669"/>
    <property type="project" value="InterPro"/>
</dbReference>